<dbReference type="GO" id="GO:0051607">
    <property type="term" value="P:defense response to virus"/>
    <property type="evidence" value="ECO:0007669"/>
    <property type="project" value="UniProtKB-UniRule"/>
</dbReference>
<keyword evidence="3 9" id="KW-0540">Nuclease</keyword>
<dbReference type="EC" id="3.1.-.-" evidence="9"/>
<dbReference type="KEGG" id="orn:DV701_07310"/>
<dbReference type="CDD" id="cd09725">
    <property type="entry name" value="Cas2_I_II_III"/>
    <property type="match status" value="1"/>
</dbReference>
<evidence type="ECO:0000256" key="1">
    <source>
        <dbReference type="ARBA" id="ARBA00001946"/>
    </source>
</evidence>
<dbReference type="SUPFAM" id="SSF143430">
    <property type="entry name" value="TTP0101/SSO1404-like"/>
    <property type="match status" value="1"/>
</dbReference>
<keyword evidence="5 9" id="KW-0255">Endonuclease</keyword>
<dbReference type="HAMAP" id="MF_01471">
    <property type="entry name" value="Cas2"/>
    <property type="match status" value="1"/>
</dbReference>
<feature type="binding site" evidence="9">
    <location>
        <position position="10"/>
    </location>
    <ligand>
        <name>Mg(2+)</name>
        <dbReference type="ChEBI" id="CHEBI:18420"/>
        <note>catalytic</note>
    </ligand>
</feature>
<keyword evidence="11" id="KW-1185">Reference proteome</keyword>
<reference evidence="10 11" key="1">
    <citation type="submission" date="2018-07" db="EMBL/GenBank/DDBJ databases">
        <title>Complete genome sequencing of Ornithinimicrobium sp. AMA3305.</title>
        <authorList>
            <person name="Bae J.-W."/>
        </authorList>
    </citation>
    <scope>NUCLEOTIDE SEQUENCE [LARGE SCALE GENOMIC DNA]</scope>
    <source>
        <strain evidence="10 11">AMA3305</strain>
    </source>
</reference>
<evidence type="ECO:0000256" key="6">
    <source>
        <dbReference type="ARBA" id="ARBA00022801"/>
    </source>
</evidence>
<evidence type="ECO:0000256" key="7">
    <source>
        <dbReference type="ARBA" id="ARBA00022842"/>
    </source>
</evidence>
<protein>
    <recommendedName>
        <fullName evidence="9">CRISPR-associated endoribonuclease Cas2</fullName>
        <ecNumber evidence="9">3.1.-.-</ecNumber>
    </recommendedName>
</protein>
<organism evidence="10 11">
    <name type="scientific">Ornithinimicrobium avium</name>
    <dbReference type="NCBI Taxonomy" id="2283195"/>
    <lineage>
        <taxon>Bacteria</taxon>
        <taxon>Bacillati</taxon>
        <taxon>Actinomycetota</taxon>
        <taxon>Actinomycetes</taxon>
        <taxon>Micrococcales</taxon>
        <taxon>Ornithinimicrobiaceae</taxon>
        <taxon>Ornithinimicrobium</taxon>
    </lineage>
</organism>
<dbReference type="PANTHER" id="PTHR34405">
    <property type="entry name" value="CRISPR-ASSOCIATED ENDORIBONUCLEASE CAS2"/>
    <property type="match status" value="1"/>
</dbReference>
<keyword evidence="4 9" id="KW-0479">Metal-binding</keyword>
<comment type="cofactor">
    <cofactor evidence="1 9">
        <name>Mg(2+)</name>
        <dbReference type="ChEBI" id="CHEBI:18420"/>
    </cofactor>
</comment>
<evidence type="ECO:0000256" key="3">
    <source>
        <dbReference type="ARBA" id="ARBA00022722"/>
    </source>
</evidence>
<comment type="function">
    <text evidence="9">CRISPR (clustered regularly interspaced short palindromic repeat), is an adaptive immune system that provides protection against mobile genetic elements (viruses, transposable elements and conjugative plasmids). CRISPR clusters contain sequences complementary to antecedent mobile elements and target invading nucleic acids. CRISPR clusters are transcribed and processed into CRISPR RNA (crRNA). Functions as a ssRNA-specific endoribonuclease. Involved in the integration of spacer DNA into the CRISPR cassette.</text>
</comment>
<keyword evidence="6 9" id="KW-0378">Hydrolase</keyword>
<keyword evidence="7 9" id="KW-0460">Magnesium</keyword>
<dbReference type="Gene3D" id="3.30.70.240">
    <property type="match status" value="1"/>
</dbReference>
<evidence type="ECO:0000256" key="8">
    <source>
        <dbReference type="ARBA" id="ARBA00023118"/>
    </source>
</evidence>
<dbReference type="GO" id="GO:0016787">
    <property type="term" value="F:hydrolase activity"/>
    <property type="evidence" value="ECO:0007669"/>
    <property type="project" value="UniProtKB-KW"/>
</dbReference>
<comment type="similarity">
    <text evidence="2 9">Belongs to the CRISPR-associated endoribonuclease Cas2 protein family.</text>
</comment>
<keyword evidence="8 9" id="KW-0051">Antiviral defense</keyword>
<proteinExistence type="inferred from homology"/>
<dbReference type="GO" id="GO:0004521">
    <property type="term" value="F:RNA endonuclease activity"/>
    <property type="evidence" value="ECO:0007669"/>
    <property type="project" value="InterPro"/>
</dbReference>
<name>A0A345NSI1_9MICO</name>
<evidence type="ECO:0000256" key="2">
    <source>
        <dbReference type="ARBA" id="ARBA00009959"/>
    </source>
</evidence>
<dbReference type="GO" id="GO:0043571">
    <property type="term" value="P:maintenance of CRISPR repeat elements"/>
    <property type="evidence" value="ECO:0007669"/>
    <property type="project" value="UniProtKB-UniRule"/>
</dbReference>
<dbReference type="PANTHER" id="PTHR34405:SF3">
    <property type="entry name" value="CRISPR-ASSOCIATED ENDORIBONUCLEASE CAS2 3"/>
    <property type="match status" value="1"/>
</dbReference>
<dbReference type="InterPro" id="IPR021127">
    <property type="entry name" value="CRISPR_associated_Cas2"/>
</dbReference>
<dbReference type="OrthoDB" id="9798176at2"/>
<comment type="subunit">
    <text evidence="9">Homodimer, forms a heterotetramer with a Cas1 homodimer.</text>
</comment>
<accession>A0A345NSI1</accession>
<dbReference type="Pfam" id="PF09827">
    <property type="entry name" value="CRISPR_Cas2"/>
    <property type="match status" value="1"/>
</dbReference>
<dbReference type="AlphaFoldDB" id="A0A345NSI1"/>
<dbReference type="EMBL" id="CP031229">
    <property type="protein sequence ID" value="AXH97989.1"/>
    <property type="molecule type" value="Genomic_DNA"/>
</dbReference>
<evidence type="ECO:0000313" key="10">
    <source>
        <dbReference type="EMBL" id="AXH97989.1"/>
    </source>
</evidence>
<sequence length="94" mass="10600">MAMIVVAAYDVRADERRSRIAATLQAWGDRIQKSVFVLDISSEDLDELCSRIGAVMDPDEDSFYVFTQCGTCWSSTRCIGQANKPEQTLYWLAL</sequence>
<gene>
    <name evidence="9 10" type="primary">cas2</name>
    <name evidence="10" type="ORF">DV701_07310</name>
</gene>
<evidence type="ECO:0000256" key="9">
    <source>
        <dbReference type="HAMAP-Rule" id="MF_01471"/>
    </source>
</evidence>
<dbReference type="GO" id="GO:0046872">
    <property type="term" value="F:metal ion binding"/>
    <property type="evidence" value="ECO:0007669"/>
    <property type="project" value="UniProtKB-UniRule"/>
</dbReference>
<dbReference type="Proteomes" id="UP000253790">
    <property type="component" value="Chromosome"/>
</dbReference>
<dbReference type="NCBIfam" id="TIGR01573">
    <property type="entry name" value="cas2"/>
    <property type="match status" value="1"/>
</dbReference>
<evidence type="ECO:0000256" key="4">
    <source>
        <dbReference type="ARBA" id="ARBA00022723"/>
    </source>
</evidence>
<dbReference type="InterPro" id="IPR019199">
    <property type="entry name" value="Virulence_VapD/CRISPR_Cas2"/>
</dbReference>
<evidence type="ECO:0000313" key="11">
    <source>
        <dbReference type="Proteomes" id="UP000253790"/>
    </source>
</evidence>
<evidence type="ECO:0000256" key="5">
    <source>
        <dbReference type="ARBA" id="ARBA00022759"/>
    </source>
</evidence>